<proteinExistence type="predicted"/>
<dbReference type="Gene3D" id="1.10.10.1510">
    <property type="match status" value="1"/>
</dbReference>
<sequence>MVLNNEYKRRQSAPGPKVSQNAFGKERRYPMTSKFQP</sequence>
<evidence type="ECO:0000256" key="1">
    <source>
        <dbReference type="SAM" id="MobiDB-lite"/>
    </source>
</evidence>
<organism evidence="2">
    <name type="scientific">hydrothermal vent metagenome</name>
    <dbReference type="NCBI Taxonomy" id="652676"/>
    <lineage>
        <taxon>unclassified sequences</taxon>
        <taxon>metagenomes</taxon>
        <taxon>ecological metagenomes</taxon>
    </lineage>
</organism>
<feature type="region of interest" description="Disordered" evidence="1">
    <location>
        <begin position="1"/>
        <end position="37"/>
    </location>
</feature>
<gene>
    <name evidence="2" type="ORF">MNB_SUP05-12-1242</name>
</gene>
<evidence type="ECO:0000313" key="2">
    <source>
        <dbReference type="EMBL" id="SFV81066.1"/>
    </source>
</evidence>
<protein>
    <submittedName>
        <fullName evidence="2">NAD synthetase / Glutamine amidotransferase chain of NAD synthetase</fullName>
        <ecNumber evidence="2">6.3.1.5</ecNumber>
    </submittedName>
</protein>
<keyword evidence="2" id="KW-0315">Glutamine amidotransferase</keyword>
<dbReference type="EC" id="6.3.1.5" evidence="2"/>
<keyword evidence="2" id="KW-0808">Transferase</keyword>
<dbReference type="GO" id="GO:0008795">
    <property type="term" value="F:NAD+ synthase activity"/>
    <property type="evidence" value="ECO:0007669"/>
    <property type="project" value="UniProtKB-EC"/>
</dbReference>
<dbReference type="GO" id="GO:0016740">
    <property type="term" value="F:transferase activity"/>
    <property type="evidence" value="ECO:0007669"/>
    <property type="project" value="UniProtKB-KW"/>
</dbReference>
<reference evidence="2" key="1">
    <citation type="submission" date="2016-10" db="EMBL/GenBank/DDBJ databases">
        <authorList>
            <person name="de Groot N.N."/>
        </authorList>
    </citation>
    <scope>NUCLEOTIDE SEQUENCE</scope>
</reference>
<dbReference type="AlphaFoldDB" id="A0A1W1DIA2"/>
<keyword evidence="2" id="KW-0436">Ligase</keyword>
<dbReference type="EMBL" id="FPHT01000150">
    <property type="protein sequence ID" value="SFV81066.1"/>
    <property type="molecule type" value="Genomic_DNA"/>
</dbReference>
<name>A0A1W1DIA2_9ZZZZ</name>
<accession>A0A1W1DIA2</accession>